<sequence length="41" mass="4447">NSNGIDASLSTTDIMATKYDTLTCRGIGGQNLLVMKVKFRI</sequence>
<gene>
    <name evidence="1" type="ORF">S01H1_62563</name>
</gene>
<dbReference type="EMBL" id="BARS01041101">
    <property type="protein sequence ID" value="GAG41584.1"/>
    <property type="molecule type" value="Genomic_DNA"/>
</dbReference>
<organism evidence="1">
    <name type="scientific">marine sediment metagenome</name>
    <dbReference type="NCBI Taxonomy" id="412755"/>
    <lineage>
        <taxon>unclassified sequences</taxon>
        <taxon>metagenomes</taxon>
        <taxon>ecological metagenomes</taxon>
    </lineage>
</organism>
<protein>
    <submittedName>
        <fullName evidence="1">Uncharacterized protein</fullName>
    </submittedName>
</protein>
<accession>X0XEG9</accession>
<reference evidence="1" key="1">
    <citation type="journal article" date="2014" name="Front. Microbiol.">
        <title>High frequency of phylogenetically diverse reductive dehalogenase-homologous genes in deep subseafloor sedimentary metagenomes.</title>
        <authorList>
            <person name="Kawai M."/>
            <person name="Futagami T."/>
            <person name="Toyoda A."/>
            <person name="Takaki Y."/>
            <person name="Nishi S."/>
            <person name="Hori S."/>
            <person name="Arai W."/>
            <person name="Tsubouchi T."/>
            <person name="Morono Y."/>
            <person name="Uchiyama I."/>
            <person name="Ito T."/>
            <person name="Fujiyama A."/>
            <person name="Inagaki F."/>
            <person name="Takami H."/>
        </authorList>
    </citation>
    <scope>NUCLEOTIDE SEQUENCE</scope>
    <source>
        <strain evidence="1">Expedition CK06-06</strain>
    </source>
</reference>
<feature type="non-terminal residue" evidence="1">
    <location>
        <position position="1"/>
    </location>
</feature>
<comment type="caution">
    <text evidence="1">The sequence shown here is derived from an EMBL/GenBank/DDBJ whole genome shotgun (WGS) entry which is preliminary data.</text>
</comment>
<name>X0XEG9_9ZZZZ</name>
<evidence type="ECO:0000313" key="1">
    <source>
        <dbReference type="EMBL" id="GAG41584.1"/>
    </source>
</evidence>
<dbReference type="AlphaFoldDB" id="X0XEG9"/>
<proteinExistence type="predicted"/>